<evidence type="ECO:0000256" key="3">
    <source>
        <dbReference type="ARBA" id="ARBA00022670"/>
    </source>
</evidence>
<evidence type="ECO:0000256" key="9">
    <source>
        <dbReference type="ARBA" id="ARBA00024195"/>
    </source>
</evidence>
<evidence type="ECO:0000256" key="6">
    <source>
        <dbReference type="ARBA" id="ARBA00022825"/>
    </source>
</evidence>
<dbReference type="FunFam" id="2.40.10.10:FF:000028">
    <property type="entry name" value="Serine protease easter"/>
    <property type="match status" value="1"/>
</dbReference>
<evidence type="ECO:0000256" key="2">
    <source>
        <dbReference type="ARBA" id="ARBA00022525"/>
    </source>
</evidence>
<dbReference type="InterPro" id="IPR009003">
    <property type="entry name" value="Peptidase_S1_PA"/>
</dbReference>
<dbReference type="SMART" id="SM00020">
    <property type="entry name" value="Tryp_SPc"/>
    <property type="match status" value="1"/>
</dbReference>
<feature type="domain" description="Peptidase S1" evidence="10">
    <location>
        <begin position="175"/>
        <end position="430"/>
    </location>
</feature>
<keyword evidence="6" id="KW-0720">Serine protease</keyword>
<dbReference type="GO" id="GO:0005615">
    <property type="term" value="C:extracellular space"/>
    <property type="evidence" value="ECO:0007669"/>
    <property type="project" value="TreeGrafter"/>
</dbReference>
<dbReference type="PRINTS" id="PR00722">
    <property type="entry name" value="CHYMOTRYPSIN"/>
</dbReference>
<dbReference type="CDD" id="cd00190">
    <property type="entry name" value="Tryp_SPc"/>
    <property type="match status" value="1"/>
</dbReference>
<dbReference type="Pfam" id="PF00089">
    <property type="entry name" value="Trypsin"/>
    <property type="match status" value="1"/>
</dbReference>
<dbReference type="InterPro" id="IPR043504">
    <property type="entry name" value="Peptidase_S1_PA_chymotrypsin"/>
</dbReference>
<dbReference type="InterPro" id="IPR001254">
    <property type="entry name" value="Trypsin_dom"/>
</dbReference>
<proteinExistence type="inferred from homology"/>
<reference evidence="11 12" key="1">
    <citation type="submission" date="2019-05" db="EMBL/GenBank/DDBJ databases">
        <title>Another draft genome of Portunus trituberculatus and its Hox gene families provides insights of decapod evolution.</title>
        <authorList>
            <person name="Jeong J.-H."/>
            <person name="Song I."/>
            <person name="Kim S."/>
            <person name="Choi T."/>
            <person name="Kim D."/>
            <person name="Ryu S."/>
            <person name="Kim W."/>
        </authorList>
    </citation>
    <scope>NUCLEOTIDE SEQUENCE [LARGE SCALE GENOMIC DNA]</scope>
    <source>
        <tissue evidence="11">Muscle</tissue>
    </source>
</reference>
<dbReference type="InterPro" id="IPR050127">
    <property type="entry name" value="Serine_Proteases_S1"/>
</dbReference>
<name>A0A5B7E788_PORTR</name>
<comment type="subcellular location">
    <subcellularLocation>
        <location evidence="1">Secreted</location>
    </subcellularLocation>
</comment>
<protein>
    <submittedName>
        <fullName evidence="11">Serine protease 44</fullName>
    </submittedName>
</protein>
<dbReference type="EMBL" id="VSRR010002033">
    <property type="protein sequence ID" value="MPC29207.1"/>
    <property type="molecule type" value="Genomic_DNA"/>
</dbReference>
<accession>A0A5B7E788</accession>
<dbReference type="SUPFAM" id="SSF50494">
    <property type="entry name" value="Trypsin-like serine proteases"/>
    <property type="match status" value="1"/>
</dbReference>
<dbReference type="PANTHER" id="PTHR24264">
    <property type="entry name" value="TRYPSIN-RELATED"/>
    <property type="match status" value="1"/>
</dbReference>
<comment type="similarity">
    <text evidence="9">Belongs to the peptidase S1 family. CLIP subfamily.</text>
</comment>
<dbReference type="InterPro" id="IPR001314">
    <property type="entry name" value="Peptidase_S1A"/>
</dbReference>
<evidence type="ECO:0000313" key="11">
    <source>
        <dbReference type="EMBL" id="MPC29207.1"/>
    </source>
</evidence>
<evidence type="ECO:0000313" key="12">
    <source>
        <dbReference type="Proteomes" id="UP000324222"/>
    </source>
</evidence>
<keyword evidence="3 11" id="KW-0645">Protease</keyword>
<keyword evidence="7" id="KW-1015">Disulfide bond</keyword>
<evidence type="ECO:0000256" key="7">
    <source>
        <dbReference type="ARBA" id="ARBA00023157"/>
    </source>
</evidence>
<dbReference type="GO" id="GO:0004252">
    <property type="term" value="F:serine-type endopeptidase activity"/>
    <property type="evidence" value="ECO:0007669"/>
    <property type="project" value="InterPro"/>
</dbReference>
<dbReference type="AlphaFoldDB" id="A0A5B7E788"/>
<evidence type="ECO:0000256" key="8">
    <source>
        <dbReference type="ARBA" id="ARBA00023180"/>
    </source>
</evidence>
<evidence type="ECO:0000259" key="10">
    <source>
        <dbReference type="PROSITE" id="PS50240"/>
    </source>
</evidence>
<gene>
    <name evidence="11" type="primary">PRSS44_1</name>
    <name evidence="11" type="ORF">E2C01_022429</name>
</gene>
<keyword evidence="12" id="KW-1185">Reference proteome</keyword>
<dbReference type="PANTHER" id="PTHR24264:SF65">
    <property type="entry name" value="SRCR DOMAIN-CONTAINING PROTEIN"/>
    <property type="match status" value="1"/>
</dbReference>
<keyword evidence="2" id="KW-0964">Secreted</keyword>
<sequence length="433" mass="46909">MTSGVHYVIDAYHWLATPAWIKVRPLFQHHQSCVSSALAPCGSTYVCRVTTDTRTSSSIMRAWVCVAACVVAAVGVAGQGTRLGLVADQLGVNPVPGGNPNLGNIGVVPREDLDCQCIPVNQECPFDLQGQPTGIVTRIANTRPLIDGQCEVNTIRCCRLRDVTDPGPGVPFPGKCGGRQRVPNYLQPIPPQADFGEYPWMTVVLNASNNGYLGGGVLINNQWVLTAAHKITTRNIQVRLGDYDLKQPVDNPQFPHLDVGVRNIIIHPNFNSKSLVNDVALLELDRPVNTNQYPHIGLACLPNQGQTFEGQNRCFVSGWGKDNFESGRFQSILKEVDVPIVERFTCQSRLRRTRLGEDFVLDSNSFLCAGGIEGKDACSGDGGSPLVCPTNNGYTVVGLVAWGIGCAQGDVPGVYVNVANFVNFIERYTGPLH</sequence>
<dbReference type="Gene3D" id="2.40.10.10">
    <property type="entry name" value="Trypsin-like serine proteases"/>
    <property type="match status" value="1"/>
</dbReference>
<keyword evidence="4" id="KW-0732">Signal</keyword>
<dbReference type="FunFam" id="2.40.10.10:FF:000002">
    <property type="entry name" value="Transmembrane protease serine"/>
    <property type="match status" value="1"/>
</dbReference>
<evidence type="ECO:0000256" key="5">
    <source>
        <dbReference type="ARBA" id="ARBA00022801"/>
    </source>
</evidence>
<comment type="caution">
    <text evidence="11">The sequence shown here is derived from an EMBL/GenBank/DDBJ whole genome shotgun (WGS) entry which is preliminary data.</text>
</comment>
<organism evidence="11 12">
    <name type="scientific">Portunus trituberculatus</name>
    <name type="common">Swimming crab</name>
    <name type="synonym">Neptunus trituberculatus</name>
    <dbReference type="NCBI Taxonomy" id="210409"/>
    <lineage>
        <taxon>Eukaryota</taxon>
        <taxon>Metazoa</taxon>
        <taxon>Ecdysozoa</taxon>
        <taxon>Arthropoda</taxon>
        <taxon>Crustacea</taxon>
        <taxon>Multicrustacea</taxon>
        <taxon>Malacostraca</taxon>
        <taxon>Eumalacostraca</taxon>
        <taxon>Eucarida</taxon>
        <taxon>Decapoda</taxon>
        <taxon>Pleocyemata</taxon>
        <taxon>Brachyura</taxon>
        <taxon>Eubrachyura</taxon>
        <taxon>Portunoidea</taxon>
        <taxon>Portunidae</taxon>
        <taxon>Portuninae</taxon>
        <taxon>Portunus</taxon>
    </lineage>
</organism>
<dbReference type="PROSITE" id="PS50240">
    <property type="entry name" value="TRYPSIN_DOM"/>
    <property type="match status" value="1"/>
</dbReference>
<keyword evidence="5" id="KW-0378">Hydrolase</keyword>
<evidence type="ECO:0000256" key="4">
    <source>
        <dbReference type="ARBA" id="ARBA00022729"/>
    </source>
</evidence>
<dbReference type="Proteomes" id="UP000324222">
    <property type="component" value="Unassembled WGS sequence"/>
</dbReference>
<keyword evidence="8" id="KW-0325">Glycoprotein</keyword>
<dbReference type="OrthoDB" id="6656697at2759"/>
<evidence type="ECO:0000256" key="1">
    <source>
        <dbReference type="ARBA" id="ARBA00004613"/>
    </source>
</evidence>
<dbReference type="GO" id="GO:0006508">
    <property type="term" value="P:proteolysis"/>
    <property type="evidence" value="ECO:0007669"/>
    <property type="project" value="UniProtKB-KW"/>
</dbReference>